<dbReference type="AlphaFoldDB" id="A0A5E8UWA6"/>
<evidence type="ECO:0000313" key="2">
    <source>
        <dbReference type="Proteomes" id="UP000004703"/>
    </source>
</evidence>
<protein>
    <recommendedName>
        <fullName evidence="3">Thioredoxin-like fold domain-containing protein</fullName>
    </recommendedName>
</protein>
<dbReference type="InterPro" id="IPR036249">
    <property type="entry name" value="Thioredoxin-like_sf"/>
</dbReference>
<dbReference type="Gene3D" id="3.40.30.10">
    <property type="entry name" value="Glutaredoxin"/>
    <property type="match status" value="1"/>
</dbReference>
<accession>A0A5E8UWA6</accession>
<evidence type="ECO:0000313" key="1">
    <source>
        <dbReference type="EMBL" id="RMX61762.1"/>
    </source>
</evidence>
<name>A0A5E8UWA6_ROSAD</name>
<evidence type="ECO:0008006" key="3">
    <source>
        <dbReference type="Google" id="ProtNLM"/>
    </source>
</evidence>
<reference evidence="1 2" key="1">
    <citation type="submission" date="2008-01" db="EMBL/GenBank/DDBJ databases">
        <authorList>
            <person name="Wagner-Dobler I."/>
            <person name="Ferriera S."/>
            <person name="Johnson J."/>
            <person name="Kravitz S."/>
            <person name="Beeson K."/>
            <person name="Sutton G."/>
            <person name="Rogers Y.-H."/>
            <person name="Friedman R."/>
            <person name="Frazier M."/>
            <person name="Venter J.C."/>
        </authorList>
    </citation>
    <scope>NUCLEOTIDE SEQUENCE [LARGE SCALE GENOMIC DNA]</scope>
    <source>
        <strain evidence="2">DSM 17067 / NCIMB 14079 / DFL-11</strain>
        <plasmid evidence="2">pladfl_1</plasmid>
    </source>
</reference>
<keyword evidence="1" id="KW-0614">Plasmid</keyword>
<reference evidence="1 2" key="2">
    <citation type="submission" date="2013-04" db="EMBL/GenBank/DDBJ databases">
        <authorList>
            <person name="Fiebig A."/>
            <person name="Pradella S."/>
            <person name="Wagner-Doebler I."/>
        </authorList>
    </citation>
    <scope>NUCLEOTIDE SEQUENCE [LARGE SCALE GENOMIC DNA]</scope>
    <source>
        <strain evidence="2">DSM 17067 / NCIMB 14079 / DFL-11</strain>
        <plasmid evidence="2">pladfl_1</plasmid>
    </source>
</reference>
<sequence>MFNNFIPTIAKSLEPKVARGCKQLTSLETRLRNFLWPNRNLVNSWQQVTAIGLPILLDRDGPARAYWLVFCAPTNVAKEAGNDPKATRTQIPECIIAASINQDRADAEVLDVTQTPTFFVNGRHLSSFGEAELRALVNEEVASSRM</sequence>
<proteinExistence type="predicted"/>
<dbReference type="Proteomes" id="UP000004703">
    <property type="component" value="Plasmid pLADFL_1"/>
</dbReference>
<organism evidence="1 2">
    <name type="scientific">Roseibium alexandrii (strain DSM 17067 / NCIMB 14079 / DFL-11)</name>
    <name type="common">Labrenzia alexandrii</name>
    <dbReference type="NCBI Taxonomy" id="244592"/>
    <lineage>
        <taxon>Bacteria</taxon>
        <taxon>Pseudomonadati</taxon>
        <taxon>Pseudomonadota</taxon>
        <taxon>Alphaproteobacteria</taxon>
        <taxon>Hyphomicrobiales</taxon>
        <taxon>Stappiaceae</taxon>
        <taxon>Roseibium</taxon>
    </lineage>
</organism>
<gene>
    <name evidence="1" type="ORF">SADFL11_00050420</name>
</gene>
<dbReference type="SUPFAM" id="SSF52833">
    <property type="entry name" value="Thioredoxin-like"/>
    <property type="match status" value="1"/>
</dbReference>
<comment type="caution">
    <text evidence="1">The sequence shown here is derived from an EMBL/GenBank/DDBJ whole genome shotgun (WGS) entry which is preliminary data.</text>
</comment>
<geneLocation type="plasmid" evidence="2">
    <name>pladfl_1</name>
</geneLocation>
<dbReference type="EMBL" id="ACCU02000005">
    <property type="protein sequence ID" value="RMX61762.1"/>
    <property type="molecule type" value="Genomic_DNA"/>
</dbReference>